<feature type="transmembrane region" description="Helical" evidence="1">
    <location>
        <begin position="269"/>
        <end position="289"/>
    </location>
</feature>
<keyword evidence="1" id="KW-0812">Transmembrane</keyword>
<keyword evidence="1" id="KW-1133">Transmembrane helix</keyword>
<keyword evidence="3" id="KW-1185">Reference proteome</keyword>
<feature type="transmembrane region" description="Helical" evidence="1">
    <location>
        <begin position="295"/>
        <end position="320"/>
    </location>
</feature>
<evidence type="ECO:0000313" key="2">
    <source>
        <dbReference type="EMBL" id="MBU5436560.1"/>
    </source>
</evidence>
<reference evidence="2 3" key="1">
    <citation type="submission" date="2021-06" db="EMBL/GenBank/DDBJ databases">
        <authorList>
            <person name="Sun Q."/>
            <person name="Li D."/>
        </authorList>
    </citation>
    <scope>NUCLEOTIDE SEQUENCE [LARGE SCALE GENOMIC DNA]</scope>
    <source>
        <strain evidence="2 3">MSJ-40</strain>
    </source>
</reference>
<evidence type="ECO:0000313" key="3">
    <source>
        <dbReference type="Proteomes" id="UP000749471"/>
    </source>
</evidence>
<dbReference type="RefSeq" id="WP_216515866.1">
    <property type="nucleotide sequence ID" value="NZ_JAHLPM010000001.1"/>
</dbReference>
<proteinExistence type="predicted"/>
<comment type="caution">
    <text evidence="2">The sequence shown here is derived from an EMBL/GenBank/DDBJ whole genome shotgun (WGS) entry which is preliminary data.</text>
</comment>
<keyword evidence="1" id="KW-0472">Membrane</keyword>
<protein>
    <recommendedName>
        <fullName evidence="4">ABC transporter permease</fullName>
    </recommendedName>
</protein>
<evidence type="ECO:0000256" key="1">
    <source>
        <dbReference type="SAM" id="Phobius"/>
    </source>
</evidence>
<accession>A0ABS6E0X9</accession>
<organism evidence="2 3">
    <name type="scientific">Tissierella simiarum</name>
    <dbReference type="NCBI Taxonomy" id="2841534"/>
    <lineage>
        <taxon>Bacteria</taxon>
        <taxon>Bacillati</taxon>
        <taxon>Bacillota</taxon>
        <taxon>Tissierellia</taxon>
        <taxon>Tissierellales</taxon>
        <taxon>Tissierellaceae</taxon>
        <taxon>Tissierella</taxon>
    </lineage>
</organism>
<name>A0ABS6E0X9_9FIRM</name>
<dbReference type="EMBL" id="JAHLPM010000001">
    <property type="protein sequence ID" value="MBU5436560.1"/>
    <property type="molecule type" value="Genomic_DNA"/>
</dbReference>
<evidence type="ECO:0008006" key="4">
    <source>
        <dbReference type="Google" id="ProtNLM"/>
    </source>
</evidence>
<feature type="transmembrane region" description="Helical" evidence="1">
    <location>
        <begin position="221"/>
        <end position="240"/>
    </location>
</feature>
<dbReference type="Proteomes" id="UP000749471">
    <property type="component" value="Unassembled WGS sequence"/>
</dbReference>
<gene>
    <name evidence="2" type="ORF">KQI42_00990</name>
</gene>
<feature type="transmembrane region" description="Helical" evidence="1">
    <location>
        <begin position="15"/>
        <end position="37"/>
    </location>
</feature>
<sequence length="332" mass="38343">MKQFICALKDCRHRIIINILLSIQIFIMSIMISGITYQSYISFKNYSYLYKWNKDKDSVVFDVYINTQKPGSFEKSIYALQEVLSGGEYSSGFSFFIEDDNIYLFGNWQNINEFSTIPFLNINENEKKLDRNIDTILAGQSIYSTKDKNIYLSSSENLMENQHLINTKNFVQIVSNLNLFSPPEETVDSFVNQINENTIFLTIIPKKLEIKIDKMISDFCILIPPICFLFLTIIGVLCILDGTYKKKSREYAIHYVVGASESDILMRMLFLFNIISLPGVILTILTYNMGKFETIVFLQGLCIYAILFICSFIPSLIHFFKNTNKATFLRGD</sequence>